<keyword evidence="4" id="KW-0028">Amino-acid biosynthesis</keyword>
<evidence type="ECO:0000256" key="9">
    <source>
        <dbReference type="ARBA" id="ARBA00049047"/>
    </source>
</evidence>
<reference evidence="12" key="2">
    <citation type="submission" date="2015-01" db="EMBL/GenBank/DDBJ databases">
        <title>Evolutionary Origins and Diversification of the Mycorrhizal Mutualists.</title>
        <authorList>
            <consortium name="DOE Joint Genome Institute"/>
            <consortium name="Mycorrhizal Genomics Consortium"/>
            <person name="Kohler A."/>
            <person name="Kuo A."/>
            <person name="Nagy L.G."/>
            <person name="Floudas D."/>
            <person name="Copeland A."/>
            <person name="Barry K.W."/>
            <person name="Cichocki N."/>
            <person name="Veneault-Fourrey C."/>
            <person name="LaButti K."/>
            <person name="Lindquist E.A."/>
            <person name="Lipzen A."/>
            <person name="Lundell T."/>
            <person name="Morin E."/>
            <person name="Murat C."/>
            <person name="Riley R."/>
            <person name="Ohm R."/>
            <person name="Sun H."/>
            <person name="Tunlid A."/>
            <person name="Henrissat B."/>
            <person name="Grigoriev I.V."/>
            <person name="Hibbett D.S."/>
            <person name="Martin F."/>
        </authorList>
    </citation>
    <scope>NUCLEOTIDE SEQUENCE [LARGE SCALE GENOMIC DNA]</scope>
    <source>
        <strain evidence="12">441</strain>
    </source>
</reference>
<keyword evidence="5" id="KW-0822">Tryptophan biosynthesis</keyword>
<accession>A0A0C9Y0N6</accession>
<evidence type="ECO:0000256" key="8">
    <source>
        <dbReference type="ARBA" id="ARBA00023239"/>
    </source>
</evidence>
<reference evidence="11 12" key="1">
    <citation type="submission" date="2014-04" db="EMBL/GenBank/DDBJ databases">
        <authorList>
            <consortium name="DOE Joint Genome Institute"/>
            <person name="Kuo A."/>
            <person name="Kohler A."/>
            <person name="Costa M.D."/>
            <person name="Nagy L.G."/>
            <person name="Floudas D."/>
            <person name="Copeland A."/>
            <person name="Barry K.W."/>
            <person name="Cichocki N."/>
            <person name="Veneault-Fourrey C."/>
            <person name="LaButti K."/>
            <person name="Lindquist E.A."/>
            <person name="Lipzen A."/>
            <person name="Lundell T."/>
            <person name="Morin E."/>
            <person name="Murat C."/>
            <person name="Sun H."/>
            <person name="Tunlid A."/>
            <person name="Henrissat B."/>
            <person name="Grigoriev I.V."/>
            <person name="Hibbett D.S."/>
            <person name="Martin F."/>
            <person name="Nordberg H.P."/>
            <person name="Cantor M.N."/>
            <person name="Hua S.X."/>
        </authorList>
    </citation>
    <scope>NUCLEOTIDE SEQUENCE [LARGE SCALE GENOMIC DNA]</scope>
    <source>
        <strain evidence="11 12">441</strain>
    </source>
</reference>
<protein>
    <recommendedName>
        <fullName evidence="3">tryptophan synthase</fullName>
        <ecNumber evidence="3">4.2.1.20</ecNumber>
    </recommendedName>
</protein>
<evidence type="ECO:0000256" key="7">
    <source>
        <dbReference type="ARBA" id="ARBA00023141"/>
    </source>
</evidence>
<dbReference type="EC" id="4.2.1.20" evidence="3"/>
<dbReference type="SUPFAM" id="SSF53686">
    <property type="entry name" value="Tryptophan synthase beta subunit-like PLP-dependent enzymes"/>
    <property type="match status" value="1"/>
</dbReference>
<gene>
    <name evidence="11" type="ORF">PISMIDRAFT_20104</name>
</gene>
<proteinExistence type="predicted"/>
<keyword evidence="7" id="KW-0057">Aromatic amino acid biosynthesis</keyword>
<dbReference type="InterPro" id="IPR023026">
    <property type="entry name" value="Trp_synth_beta/beta-like"/>
</dbReference>
<evidence type="ECO:0000256" key="5">
    <source>
        <dbReference type="ARBA" id="ARBA00022822"/>
    </source>
</evidence>
<dbReference type="InterPro" id="IPR006653">
    <property type="entry name" value="Trp_synth_b_CS"/>
</dbReference>
<evidence type="ECO:0000256" key="4">
    <source>
        <dbReference type="ARBA" id="ARBA00022605"/>
    </source>
</evidence>
<dbReference type="InterPro" id="IPR036052">
    <property type="entry name" value="TrpB-like_PALP_sf"/>
</dbReference>
<evidence type="ECO:0000256" key="6">
    <source>
        <dbReference type="ARBA" id="ARBA00022898"/>
    </source>
</evidence>
<dbReference type="HOGENOM" id="CLU_1636082_0_0_1"/>
<organism evidence="11 12">
    <name type="scientific">Pisolithus microcarpus 441</name>
    <dbReference type="NCBI Taxonomy" id="765257"/>
    <lineage>
        <taxon>Eukaryota</taxon>
        <taxon>Fungi</taxon>
        <taxon>Dikarya</taxon>
        <taxon>Basidiomycota</taxon>
        <taxon>Agaricomycotina</taxon>
        <taxon>Agaricomycetes</taxon>
        <taxon>Agaricomycetidae</taxon>
        <taxon>Boletales</taxon>
        <taxon>Sclerodermatineae</taxon>
        <taxon>Pisolithaceae</taxon>
        <taxon>Pisolithus</taxon>
    </lineage>
</organism>
<evidence type="ECO:0000256" key="1">
    <source>
        <dbReference type="ARBA" id="ARBA00001933"/>
    </source>
</evidence>
<dbReference type="EMBL" id="KN834431">
    <property type="protein sequence ID" value="KIK10786.1"/>
    <property type="molecule type" value="Genomic_DNA"/>
</dbReference>
<dbReference type="Pfam" id="PF00291">
    <property type="entry name" value="PALP"/>
    <property type="match status" value="1"/>
</dbReference>
<keyword evidence="6" id="KW-0663">Pyridoxal phosphate</keyword>
<comment type="pathway">
    <text evidence="2">Amino-acid biosynthesis; L-tryptophan biosynthesis; L-tryptophan from chorismate: step 5/5.</text>
</comment>
<keyword evidence="8" id="KW-0456">Lyase</keyword>
<evidence type="ECO:0000313" key="11">
    <source>
        <dbReference type="EMBL" id="KIK10786.1"/>
    </source>
</evidence>
<sequence length="162" mass="17448">MNHPCKLHYAESLARYANCAQLWLKREDLNNTGSHKINNAVGQILLAKCLSRTRIIAETGAGQHGVATVIACACFGMEIVIYMGAEDARRQALKVFHMKMLGAEGQMEASRKLLDVVVTGVGGGSNAIGSFYDFGPDTSVHHIGVKAGGEGEYMDEHIVLVC</sequence>
<dbReference type="PROSITE" id="PS00168">
    <property type="entry name" value="TRP_SYNTHASE_BETA"/>
    <property type="match status" value="1"/>
</dbReference>
<comment type="catalytic activity">
    <reaction evidence="9">
        <text>(1S,2R)-1-C-(indol-3-yl)glycerol 3-phosphate + L-serine = D-glyceraldehyde 3-phosphate + L-tryptophan + H2O</text>
        <dbReference type="Rhea" id="RHEA:10532"/>
        <dbReference type="ChEBI" id="CHEBI:15377"/>
        <dbReference type="ChEBI" id="CHEBI:33384"/>
        <dbReference type="ChEBI" id="CHEBI:57912"/>
        <dbReference type="ChEBI" id="CHEBI:58866"/>
        <dbReference type="ChEBI" id="CHEBI:59776"/>
        <dbReference type="EC" id="4.2.1.20"/>
    </reaction>
</comment>
<comment type="cofactor">
    <cofactor evidence="1">
        <name>pyridoxal 5'-phosphate</name>
        <dbReference type="ChEBI" id="CHEBI:597326"/>
    </cofactor>
</comment>
<evidence type="ECO:0000313" key="12">
    <source>
        <dbReference type="Proteomes" id="UP000054018"/>
    </source>
</evidence>
<dbReference type="Proteomes" id="UP000054018">
    <property type="component" value="Unassembled WGS sequence"/>
</dbReference>
<feature type="domain" description="Tryptophan synthase beta chain-like PALP" evidence="10">
    <location>
        <begin position="6"/>
        <end position="104"/>
    </location>
</feature>
<dbReference type="PANTHER" id="PTHR48077:SF3">
    <property type="entry name" value="TRYPTOPHAN SYNTHASE"/>
    <property type="match status" value="1"/>
</dbReference>
<evidence type="ECO:0000256" key="3">
    <source>
        <dbReference type="ARBA" id="ARBA00012043"/>
    </source>
</evidence>
<dbReference type="GO" id="GO:0005737">
    <property type="term" value="C:cytoplasm"/>
    <property type="evidence" value="ECO:0007669"/>
    <property type="project" value="TreeGrafter"/>
</dbReference>
<keyword evidence="12" id="KW-1185">Reference proteome</keyword>
<name>A0A0C9Y0N6_9AGAM</name>
<dbReference type="PANTHER" id="PTHR48077">
    <property type="entry name" value="TRYPTOPHAN SYNTHASE-RELATED"/>
    <property type="match status" value="1"/>
</dbReference>
<dbReference type="GO" id="GO:0004834">
    <property type="term" value="F:tryptophan synthase activity"/>
    <property type="evidence" value="ECO:0007669"/>
    <property type="project" value="UniProtKB-EC"/>
</dbReference>
<evidence type="ECO:0000259" key="10">
    <source>
        <dbReference type="Pfam" id="PF00291"/>
    </source>
</evidence>
<dbReference type="InterPro" id="IPR001926">
    <property type="entry name" value="TrpB-like_PALP"/>
</dbReference>
<dbReference type="STRING" id="765257.A0A0C9Y0N6"/>
<dbReference type="OrthoDB" id="1716816at2759"/>
<dbReference type="AlphaFoldDB" id="A0A0C9Y0N6"/>
<dbReference type="Gene3D" id="3.40.50.1100">
    <property type="match status" value="2"/>
</dbReference>
<evidence type="ECO:0000256" key="2">
    <source>
        <dbReference type="ARBA" id="ARBA00004733"/>
    </source>
</evidence>